<evidence type="ECO:0000313" key="1">
    <source>
        <dbReference type="EMBL" id="MDR6713828.1"/>
    </source>
</evidence>
<name>A0ACC6K5X1_9PSED</name>
<dbReference type="EMBL" id="JAVDTH010000021">
    <property type="protein sequence ID" value="MDR6713828.1"/>
    <property type="molecule type" value="Genomic_DNA"/>
</dbReference>
<comment type="caution">
    <text evidence="1">The sequence shown here is derived from an EMBL/GenBank/DDBJ whole genome shotgun (WGS) entry which is preliminary data.</text>
</comment>
<organism evidence="1 2">
    <name type="scientific">Pseudomonas hunanensis</name>
    <dbReference type="NCBI Taxonomy" id="1247546"/>
    <lineage>
        <taxon>Bacteria</taxon>
        <taxon>Pseudomonadati</taxon>
        <taxon>Pseudomonadota</taxon>
        <taxon>Gammaproteobacteria</taxon>
        <taxon>Pseudomonadales</taxon>
        <taxon>Pseudomonadaceae</taxon>
        <taxon>Pseudomonas</taxon>
    </lineage>
</organism>
<protein>
    <submittedName>
        <fullName evidence="1">Hemolysin</fullName>
    </submittedName>
</protein>
<dbReference type="Proteomes" id="UP001259587">
    <property type="component" value="Unassembled WGS sequence"/>
</dbReference>
<reference evidence="1" key="1">
    <citation type="submission" date="2023-07" db="EMBL/GenBank/DDBJ databases">
        <title>Sorghum-associated microbial communities from plants grown in Nebraska, USA.</title>
        <authorList>
            <person name="Schachtman D."/>
        </authorList>
    </citation>
    <scope>NUCLEOTIDE SEQUENCE</scope>
    <source>
        <strain evidence="1">BE56</strain>
    </source>
</reference>
<gene>
    <name evidence="1" type="ORF">J2W83_003443</name>
</gene>
<sequence length="1432" mass="150387">MPSRVEPTLIRPDTLRWAIFLGLFSTCAALAQGPLQPITGPGGTPVINPGHGVPVIDIVAPNASGLSHNQFLDYNVGKPGLVLNNALQAGQSQLAGALAANPQFHGQAASTILNEVVSRNASLIEGPQEIFGRAADYILANPNGITLNGGSFINTTRAGFFVGTPQVDGQQLKFIDTLQGSGTLQVLEGGQHNDAGALDLIAPQIDSKGELSARDELNLTVGRNRIDLTSGEIVEHLPTTASSIDARLFGAMRAGRIRVISTAEGAGVRMGAVQVAGRDGVSIRSAGDLLISGDRSASATLHSEHGKLELGADKDLTLRAVEAQAKQIEAKAGKRLTMDTAARERITREQQAWDTKAWFITTETYSQERTTTERTQQGTQLRAEDGIALNSAGDMKLVAATVLAGDELNLASGGALDIEAGVDSKRVEESIRHRKHLWRGDSDSNDYQETSKGSLLGGKQIVATAAGTITVQGSNLSSEGDSLLYSDKGSLVVKADQTTSSSTSHRSDSKLFGLLKKAKDASANDHQAHGSELQAQNNLRLASAEEMKIHGSKLKAGKQLQLDAKGDLLIESAESRREEHVNSHQRGFTASAEQTQQAQDGKPDSRQYKARVGYEVANTRSDRTHSSQQASELQAGTIDLRSDGQLQVNGSKVQASAGDLTITAKQTSLGVTRNEQNEQTTTTQSGAGLALTGGIDKLGSAFDGYHNRDSQTAKDSKVQRTQLQASGKLAIATDELVTEAARVDAGDTLQVVAKRIDNRAVHDTEERQHETDNWSASLGASLEYRDLTRPIERLVEGGEAQRFQQAATEDALAAPSVGGEMTVDHLKRLENQRRGYAQVGELSGASVQVKADSIDDQGTAWRANSGALRVDSGRHNMSAAADQQQHSVDRLAFAGELRVDSSTATDLNVRATGKGDSLASQKTTETARVGSLYGKQGIQVQLGSDGHYEGSRLDGGDGGVSVVSAGRLTLAQATERSTEQSTQLDGNAWAKGGNRPGSTGGEVRGYLKHEQRQVEDGKAQVAQIDGKGAVLLSSAGDLVLEGTRIGSRAAKVGEVRLESAGVLQVKAASDSHQAHGSKLGGGLELAAKHGTTQGGAVGGHFNAGRLDESASQAVDARVETAGTLRVSSTAREDSAVHLQGLQASAKRIELNAENGGLHLEGSADRDQRNNLDVIAGAGIAKSTGATTSQGLHGRVSVAVDKRDNQTWNASNLRAEHVALNSAGDSRIEAARLQATAIDGNIGGDLHLASRKDRVDSLSVEVDGRVSREQNPQGYINALSALAGPAGGKVTEKVGASVGKADPSLSPTLKLELSHQQRDTVGTQTSLQGRDGIDLKVGGDAQLVGATLRSANGAVNLQAGSVTEQTLTGRDYRRDVVVDASNSPVDLGTALVDAVKTSRGTEGENALNLGLLRTSGHDRSEQWTAGVQGKPRR</sequence>
<proteinExistence type="predicted"/>
<evidence type="ECO:0000313" key="2">
    <source>
        <dbReference type="Proteomes" id="UP001259587"/>
    </source>
</evidence>
<keyword evidence="2" id="KW-1185">Reference proteome</keyword>
<accession>A0ACC6K5X1</accession>